<proteinExistence type="predicted"/>
<accession>A0AAW0ATX9</accession>
<reference evidence="2 3" key="1">
    <citation type="submission" date="2024-01" db="EMBL/GenBank/DDBJ databases">
        <title>A draft genome for a cacao thread blight-causing isolate of Paramarasmius palmivorus.</title>
        <authorList>
            <person name="Baruah I.K."/>
            <person name="Bukari Y."/>
            <person name="Amoako-Attah I."/>
            <person name="Meinhardt L.W."/>
            <person name="Bailey B.A."/>
            <person name="Cohen S.P."/>
        </authorList>
    </citation>
    <scope>NUCLEOTIDE SEQUENCE [LARGE SCALE GENOMIC DNA]</scope>
    <source>
        <strain evidence="2 3">GH-12</strain>
    </source>
</reference>
<gene>
    <name evidence="2" type="ORF">VNI00_018733</name>
</gene>
<dbReference type="Proteomes" id="UP001383192">
    <property type="component" value="Unassembled WGS sequence"/>
</dbReference>
<name>A0AAW0ATX9_9AGAR</name>
<dbReference type="EMBL" id="JAYKXP010000265">
    <property type="protein sequence ID" value="KAK7017045.1"/>
    <property type="molecule type" value="Genomic_DNA"/>
</dbReference>
<keyword evidence="1" id="KW-0812">Transmembrane</keyword>
<dbReference type="AlphaFoldDB" id="A0AAW0ATX9"/>
<evidence type="ECO:0000313" key="3">
    <source>
        <dbReference type="Proteomes" id="UP001383192"/>
    </source>
</evidence>
<evidence type="ECO:0000313" key="2">
    <source>
        <dbReference type="EMBL" id="KAK7017045.1"/>
    </source>
</evidence>
<sequence>MNVNARLAEAASHLTSQDSLSLAHTFPEWDLKIAQQSFQELGPVSRTHEVMVDSAGFTFERELLGVILGIERKEKDMRDKVLCLLELLNIVLITASAFLPLR</sequence>
<feature type="transmembrane region" description="Helical" evidence="1">
    <location>
        <begin position="81"/>
        <end position="101"/>
    </location>
</feature>
<evidence type="ECO:0000256" key="1">
    <source>
        <dbReference type="SAM" id="Phobius"/>
    </source>
</evidence>
<organism evidence="2 3">
    <name type="scientific">Paramarasmius palmivorus</name>
    <dbReference type="NCBI Taxonomy" id="297713"/>
    <lineage>
        <taxon>Eukaryota</taxon>
        <taxon>Fungi</taxon>
        <taxon>Dikarya</taxon>
        <taxon>Basidiomycota</taxon>
        <taxon>Agaricomycotina</taxon>
        <taxon>Agaricomycetes</taxon>
        <taxon>Agaricomycetidae</taxon>
        <taxon>Agaricales</taxon>
        <taxon>Marasmiineae</taxon>
        <taxon>Marasmiaceae</taxon>
        <taxon>Paramarasmius</taxon>
    </lineage>
</organism>
<keyword evidence="1" id="KW-0472">Membrane</keyword>
<comment type="caution">
    <text evidence="2">The sequence shown here is derived from an EMBL/GenBank/DDBJ whole genome shotgun (WGS) entry which is preliminary data.</text>
</comment>
<protein>
    <submittedName>
        <fullName evidence="2">Uncharacterized protein</fullName>
    </submittedName>
</protein>
<keyword evidence="1" id="KW-1133">Transmembrane helix</keyword>
<keyword evidence="3" id="KW-1185">Reference proteome</keyword>